<feature type="region of interest" description="Disordered" evidence="1">
    <location>
        <begin position="362"/>
        <end position="390"/>
    </location>
</feature>
<accession>A0A0D1CFZ6</accession>
<dbReference type="RefSeq" id="XP_011386241.1">
    <property type="nucleotide sequence ID" value="XM_011387939.1"/>
</dbReference>
<dbReference type="OrthoDB" id="9451547at2759"/>
<feature type="compositionally biased region" description="Polar residues" evidence="1">
    <location>
        <begin position="60"/>
        <end position="70"/>
    </location>
</feature>
<feature type="region of interest" description="Disordered" evidence="1">
    <location>
        <begin position="58"/>
        <end position="107"/>
    </location>
</feature>
<evidence type="ECO:0000256" key="1">
    <source>
        <dbReference type="SAM" id="MobiDB-lite"/>
    </source>
</evidence>
<feature type="compositionally biased region" description="Polar residues" evidence="1">
    <location>
        <begin position="362"/>
        <end position="373"/>
    </location>
</feature>
<feature type="compositionally biased region" description="Low complexity" evidence="1">
    <location>
        <begin position="581"/>
        <end position="595"/>
    </location>
</feature>
<evidence type="ECO:0000313" key="2">
    <source>
        <dbReference type="EMBL" id="KIS71917.1"/>
    </source>
</evidence>
<dbReference type="eggNOG" id="ENOG502RD9C">
    <property type="taxonomic scope" value="Eukaryota"/>
</dbReference>
<organism evidence="2 3">
    <name type="scientific">Mycosarcoma maydis</name>
    <name type="common">Corn smut fungus</name>
    <name type="synonym">Ustilago maydis</name>
    <dbReference type="NCBI Taxonomy" id="5270"/>
    <lineage>
        <taxon>Eukaryota</taxon>
        <taxon>Fungi</taxon>
        <taxon>Dikarya</taxon>
        <taxon>Basidiomycota</taxon>
        <taxon>Ustilaginomycotina</taxon>
        <taxon>Ustilaginomycetes</taxon>
        <taxon>Ustilaginales</taxon>
        <taxon>Ustilaginaceae</taxon>
        <taxon>Mycosarcoma</taxon>
    </lineage>
</organism>
<feature type="compositionally biased region" description="Polar residues" evidence="1">
    <location>
        <begin position="157"/>
        <end position="166"/>
    </location>
</feature>
<dbReference type="InParanoid" id="A0A0D1CFZ6"/>
<feature type="compositionally biased region" description="Basic and acidic residues" evidence="1">
    <location>
        <begin position="377"/>
        <end position="388"/>
    </location>
</feature>
<dbReference type="VEuPathDB" id="FungiDB:UMAG_00344"/>
<reference evidence="2 3" key="1">
    <citation type="journal article" date="2006" name="Nature">
        <title>Insights from the genome of the biotrophic fungal plant pathogen Ustilago maydis.</title>
        <authorList>
            <person name="Kamper J."/>
            <person name="Kahmann R."/>
            <person name="Bolker M."/>
            <person name="Ma L.J."/>
            <person name="Brefort T."/>
            <person name="Saville B.J."/>
            <person name="Banuett F."/>
            <person name="Kronstad J.W."/>
            <person name="Gold S.E."/>
            <person name="Muller O."/>
            <person name="Perlin M.H."/>
            <person name="Wosten H.A."/>
            <person name="de Vries R."/>
            <person name="Ruiz-Herrera J."/>
            <person name="Reynaga-Pena C.G."/>
            <person name="Snetselaar K."/>
            <person name="McCann M."/>
            <person name="Perez-Martin J."/>
            <person name="Feldbrugge M."/>
            <person name="Basse C.W."/>
            <person name="Steinberg G."/>
            <person name="Ibeas J.I."/>
            <person name="Holloman W."/>
            <person name="Guzman P."/>
            <person name="Farman M."/>
            <person name="Stajich J.E."/>
            <person name="Sentandreu R."/>
            <person name="Gonzalez-Prieto J.M."/>
            <person name="Kennell J.C."/>
            <person name="Molina L."/>
            <person name="Schirawski J."/>
            <person name="Mendoza-Mendoza A."/>
            <person name="Greilinger D."/>
            <person name="Munch K."/>
            <person name="Rossel N."/>
            <person name="Scherer M."/>
            <person name="Vranes M."/>
            <person name="Ladendorf O."/>
            <person name="Vincon V."/>
            <person name="Fuchs U."/>
            <person name="Sandrock B."/>
            <person name="Meng S."/>
            <person name="Ho E.C."/>
            <person name="Cahill M.J."/>
            <person name="Boyce K.J."/>
            <person name="Klose J."/>
            <person name="Klosterman S.J."/>
            <person name="Deelstra H.J."/>
            <person name="Ortiz-Castellanos L."/>
            <person name="Li W."/>
            <person name="Sanchez-Alonso P."/>
            <person name="Schreier P.H."/>
            <person name="Hauser-Hahn I."/>
            <person name="Vaupel M."/>
            <person name="Koopmann E."/>
            <person name="Friedrich G."/>
            <person name="Voss H."/>
            <person name="Schluter T."/>
            <person name="Margolis J."/>
            <person name="Platt D."/>
            <person name="Swimmer C."/>
            <person name="Gnirke A."/>
            <person name="Chen F."/>
            <person name="Vysotskaia V."/>
            <person name="Mannhaupt G."/>
            <person name="Guldener U."/>
            <person name="Munsterkotter M."/>
            <person name="Haase D."/>
            <person name="Oesterheld M."/>
            <person name="Mewes H.W."/>
            <person name="Mauceli E.W."/>
            <person name="DeCaprio D."/>
            <person name="Wade C.M."/>
            <person name="Butler J."/>
            <person name="Young S."/>
            <person name="Jaffe D.B."/>
            <person name="Calvo S."/>
            <person name="Nusbaum C."/>
            <person name="Galagan J."/>
            <person name="Birren B.W."/>
        </authorList>
    </citation>
    <scope>NUCLEOTIDE SEQUENCE [LARGE SCALE GENOMIC DNA]</scope>
    <source>
        <strain evidence="3">DSM 14603 / FGSC 9021 / UM521</strain>
    </source>
</reference>
<feature type="region of interest" description="Disordered" evidence="1">
    <location>
        <begin position="545"/>
        <end position="639"/>
    </location>
</feature>
<dbReference type="AlphaFoldDB" id="A0A0D1CFZ6"/>
<evidence type="ECO:0000313" key="3">
    <source>
        <dbReference type="Proteomes" id="UP000000561"/>
    </source>
</evidence>
<dbReference type="STRING" id="237631.A0A0D1CFZ6"/>
<feature type="compositionally biased region" description="Basic and acidic residues" evidence="1">
    <location>
        <begin position="167"/>
        <end position="189"/>
    </location>
</feature>
<gene>
    <name evidence="2" type="ORF">UMAG_00344</name>
</gene>
<protein>
    <submittedName>
        <fullName evidence="2">Uncharacterized protein</fullName>
    </submittedName>
</protein>
<sequence>MSILGWLVVAVLAYFVHNAYQRIQFSRKKAEFIRDRRRAAGIPDSDKRPFTVARADALSRRSQQIQNEAHTTPIARRKSSFGAAKSQASIDQEAASRSSGIPGTLPGYLKDSASSLTIRKARKEPCHSTISPSTRSPSPIKHRNFDRSSSHKLSKRPYSQMQTSSTRKGESAGEHILEHSSSSRRDEVRRRKASATKSALRELEEDGLERPKAQRISVPGDFGTEEATITDEDMSDVPSMAAAGPEKSHTPSEAMDEDEEFSPSQADHRGRTSPERGAPLRKLQTAARPTAKKREADELEESDTEGSFDSTYDEEYVRSQTHSTKRSRKVNQELDPSSSLDFDIALPEEAMVDFDPIHADTSSTLYKASSVGSRSKRQADTSNDRQPGEEWTDLEGLRWRIHPETHELQRWSEVLERRSKYRMPRDSLHPMAKELHQVAVHKWLSKEDWEDAKAKKLLSFQEPERLAEKERLDKEEAEKMKRKLEVLAKIRQTSSPNKRIQSYLAQRQLQHKMSRGEMSGDVSMNSYVTHETNGDAASMSIDSMSMAGDRATPSKPRSRRISLQSRMTPIRGADVASVGRDGSSTSGASSPSDSPNRQSRSPLASPYRSIAYPKSKKGASGTSSPLVTSAFPASQHPSF</sequence>
<feature type="compositionally biased region" description="Acidic residues" evidence="1">
    <location>
        <begin position="297"/>
        <end position="314"/>
    </location>
</feature>
<keyword evidence="3" id="KW-1185">Reference proteome</keyword>
<dbReference type="EMBL" id="CM003140">
    <property type="protein sequence ID" value="KIS71917.1"/>
    <property type="molecule type" value="Genomic_DNA"/>
</dbReference>
<feature type="compositionally biased region" description="Low complexity" evidence="1">
    <location>
        <begin position="128"/>
        <end position="139"/>
    </location>
</feature>
<name>A0A0D1CFZ6_MYCMD</name>
<feature type="compositionally biased region" description="Polar residues" evidence="1">
    <location>
        <begin position="86"/>
        <end position="101"/>
    </location>
</feature>
<dbReference type="Proteomes" id="UP000000561">
    <property type="component" value="Chromosome 1"/>
</dbReference>
<dbReference type="KEGG" id="uma:UMAG_00344"/>
<dbReference type="GeneID" id="23561674"/>
<dbReference type="OMA" id="RIHPETH"/>
<feature type="compositionally biased region" description="Polar residues" evidence="1">
    <location>
        <begin position="620"/>
        <end position="639"/>
    </location>
</feature>
<proteinExistence type="predicted"/>
<feature type="region of interest" description="Disordered" evidence="1">
    <location>
        <begin position="120"/>
        <end position="339"/>
    </location>
</feature>